<gene>
    <name evidence="2" type="ORF">GL286_21445</name>
</gene>
<accession>A0A6L6JDM5</accession>
<dbReference type="InterPro" id="IPR016152">
    <property type="entry name" value="PTrfase/Anion_transptr"/>
</dbReference>
<dbReference type="InterPro" id="IPR051541">
    <property type="entry name" value="PTS_SugarTrans_NitroReg"/>
</dbReference>
<proteinExistence type="predicted"/>
<name>A0A6L6JDM5_9RHOB</name>
<dbReference type="PROSITE" id="PS51094">
    <property type="entry name" value="PTS_EIIA_TYPE_2"/>
    <property type="match status" value="1"/>
</dbReference>
<evidence type="ECO:0000259" key="1">
    <source>
        <dbReference type="PROSITE" id="PS51094"/>
    </source>
</evidence>
<protein>
    <recommendedName>
        <fullName evidence="1">PTS EIIA type-2 domain-containing protein</fullName>
    </recommendedName>
</protein>
<reference evidence="2 3" key="1">
    <citation type="submission" date="2019-11" db="EMBL/GenBank/DDBJ databases">
        <authorList>
            <person name="Dong K."/>
        </authorList>
    </citation>
    <scope>NUCLEOTIDE SEQUENCE [LARGE SCALE GENOMIC DNA]</scope>
    <source>
        <strain evidence="2 3">NBRC 111993</strain>
    </source>
</reference>
<evidence type="ECO:0000313" key="2">
    <source>
        <dbReference type="EMBL" id="MTH80263.1"/>
    </source>
</evidence>
<dbReference type="InterPro" id="IPR002178">
    <property type="entry name" value="PTS_EIIA_type-2_dom"/>
</dbReference>
<organism evidence="2 3">
    <name type="scientific">Paracoccus aestuariivivens</name>
    <dbReference type="NCBI Taxonomy" id="1820333"/>
    <lineage>
        <taxon>Bacteria</taxon>
        <taxon>Pseudomonadati</taxon>
        <taxon>Pseudomonadota</taxon>
        <taxon>Alphaproteobacteria</taxon>
        <taxon>Rhodobacterales</taxon>
        <taxon>Paracoccaceae</taxon>
        <taxon>Paracoccus</taxon>
    </lineage>
</organism>
<dbReference type="EMBL" id="WMIE01000037">
    <property type="protein sequence ID" value="MTH80263.1"/>
    <property type="molecule type" value="Genomic_DNA"/>
</dbReference>
<comment type="caution">
    <text evidence="2">The sequence shown here is derived from an EMBL/GenBank/DDBJ whole genome shotgun (WGS) entry which is preliminary data.</text>
</comment>
<dbReference type="Gene3D" id="3.40.930.10">
    <property type="entry name" value="Mannitol-specific EII, Chain A"/>
    <property type="match status" value="1"/>
</dbReference>
<dbReference type="AlphaFoldDB" id="A0A6L6JDM5"/>
<feature type="domain" description="PTS EIIA type-2" evidence="1">
    <location>
        <begin position="5"/>
        <end position="78"/>
    </location>
</feature>
<dbReference type="PANTHER" id="PTHR47738">
    <property type="entry name" value="PTS SYSTEM FRUCTOSE-LIKE EIIA COMPONENT-RELATED"/>
    <property type="match status" value="1"/>
</dbReference>
<dbReference type="SUPFAM" id="SSF55804">
    <property type="entry name" value="Phoshotransferase/anion transport protein"/>
    <property type="match status" value="1"/>
</dbReference>
<dbReference type="GO" id="GO:0030295">
    <property type="term" value="F:protein kinase activator activity"/>
    <property type="evidence" value="ECO:0007669"/>
    <property type="project" value="TreeGrafter"/>
</dbReference>
<dbReference type="Proteomes" id="UP000478183">
    <property type="component" value="Unassembled WGS sequence"/>
</dbReference>
<evidence type="ECO:0000313" key="3">
    <source>
        <dbReference type="Proteomes" id="UP000478183"/>
    </source>
</evidence>
<dbReference type="RefSeq" id="WP_155097612.1">
    <property type="nucleotide sequence ID" value="NZ_WMIE01000037.1"/>
</dbReference>
<dbReference type="PANTHER" id="PTHR47738:SF1">
    <property type="entry name" value="NITROGEN REGULATORY PROTEIN"/>
    <property type="match status" value="1"/>
</dbReference>
<sequence>MKISHLLDLEHIRLDVSVESKEDVFLLLAQVAAQATGLPAADLLEALSKREALGSTGIRHGFALLHAALPGWIASLPA</sequence>
<dbReference type="Pfam" id="PF00359">
    <property type="entry name" value="PTS_EIIA_2"/>
    <property type="match status" value="1"/>
</dbReference>
<keyword evidence="3" id="KW-1185">Reference proteome</keyword>